<gene>
    <name evidence="1" type="ORF">VFH_IV086560</name>
    <name evidence="2" type="ORF">VFH_IV090440</name>
</gene>
<accession>A0AAV1AIX7</accession>
<evidence type="ECO:0000313" key="2">
    <source>
        <dbReference type="EMBL" id="CAI8608524.1"/>
    </source>
</evidence>
<protein>
    <submittedName>
        <fullName evidence="1">Uncharacterized protein</fullName>
    </submittedName>
</protein>
<dbReference type="AlphaFoldDB" id="A0AAV1AIX7"/>
<dbReference type="EMBL" id="OX451739">
    <property type="protein sequence ID" value="CAI8608524.1"/>
    <property type="molecule type" value="Genomic_DNA"/>
</dbReference>
<evidence type="ECO:0000313" key="3">
    <source>
        <dbReference type="Proteomes" id="UP001157006"/>
    </source>
</evidence>
<keyword evidence="3" id="KW-1185">Reference proteome</keyword>
<reference evidence="1 3" key="1">
    <citation type="submission" date="2023-01" db="EMBL/GenBank/DDBJ databases">
        <authorList>
            <person name="Kreplak J."/>
        </authorList>
    </citation>
    <scope>NUCLEOTIDE SEQUENCE [LARGE SCALE GENOMIC DNA]</scope>
</reference>
<sequence length="213" mass="23079">MKRGQVPLAQIRKPAAANASQIPYILGQKPNQGIKKGKTYTNRASESSSEARVYTVGSIGEGAHKPSLSAEAVGISFFTSLERKLGQRLPFLIPIVTSGKKASIQTAPIPMLTPRESLREEHATSPSWHRCQGKAFQEETTRYRCRRRGSLNAATGTHEFGLGSVKEIIEGTAESSSVLPGLPEYKSPHPIAFLVSTILISLFLTSEAARLHA</sequence>
<name>A0AAV1AIX7_VICFA</name>
<dbReference type="Proteomes" id="UP001157006">
    <property type="component" value="Chromosome 4"/>
</dbReference>
<dbReference type="EMBL" id="OX451739">
    <property type="protein sequence ID" value="CAI8608477.1"/>
    <property type="molecule type" value="Genomic_DNA"/>
</dbReference>
<organism evidence="1 3">
    <name type="scientific">Vicia faba</name>
    <name type="common">Broad bean</name>
    <name type="synonym">Faba vulgaris</name>
    <dbReference type="NCBI Taxonomy" id="3906"/>
    <lineage>
        <taxon>Eukaryota</taxon>
        <taxon>Viridiplantae</taxon>
        <taxon>Streptophyta</taxon>
        <taxon>Embryophyta</taxon>
        <taxon>Tracheophyta</taxon>
        <taxon>Spermatophyta</taxon>
        <taxon>Magnoliopsida</taxon>
        <taxon>eudicotyledons</taxon>
        <taxon>Gunneridae</taxon>
        <taxon>Pentapetalae</taxon>
        <taxon>rosids</taxon>
        <taxon>fabids</taxon>
        <taxon>Fabales</taxon>
        <taxon>Fabaceae</taxon>
        <taxon>Papilionoideae</taxon>
        <taxon>50 kb inversion clade</taxon>
        <taxon>NPAAA clade</taxon>
        <taxon>Hologalegina</taxon>
        <taxon>IRL clade</taxon>
        <taxon>Fabeae</taxon>
        <taxon>Vicia</taxon>
    </lineage>
</organism>
<proteinExistence type="predicted"/>
<evidence type="ECO:0000313" key="1">
    <source>
        <dbReference type="EMBL" id="CAI8608477.1"/>
    </source>
</evidence>